<evidence type="ECO:0000313" key="2">
    <source>
        <dbReference type="Proteomes" id="UP000324222"/>
    </source>
</evidence>
<keyword evidence="2" id="KW-1185">Reference proteome</keyword>
<proteinExistence type="predicted"/>
<comment type="caution">
    <text evidence="1">The sequence shown here is derived from an EMBL/GenBank/DDBJ whole genome shotgun (WGS) entry which is preliminary data.</text>
</comment>
<evidence type="ECO:0000313" key="1">
    <source>
        <dbReference type="EMBL" id="MPC74901.1"/>
    </source>
</evidence>
<gene>
    <name evidence="1" type="ORF">E2C01_069281</name>
</gene>
<protein>
    <submittedName>
        <fullName evidence="1">Uncharacterized protein</fullName>
    </submittedName>
</protein>
<dbReference type="Proteomes" id="UP000324222">
    <property type="component" value="Unassembled WGS sequence"/>
</dbReference>
<sequence length="144" mass="15523">MTSQPSIPFWRDQQSEDLFSSRARGSGAGPPPWAAGAVYLTPMPGRPARRGERALGRRLAGEIAVLNGLKIREYLDCRLSKDYRAILVGLCRRRPLVSDSPAPPSPWFLSGLTEGATAALAGVGRPQAILLADSHKQGSLQYPT</sequence>
<dbReference type="AlphaFoldDB" id="A0A5B7HPN0"/>
<name>A0A5B7HPN0_PORTR</name>
<reference evidence="1 2" key="1">
    <citation type="submission" date="2019-05" db="EMBL/GenBank/DDBJ databases">
        <title>Another draft genome of Portunus trituberculatus and its Hox gene families provides insights of decapod evolution.</title>
        <authorList>
            <person name="Jeong J.-H."/>
            <person name="Song I."/>
            <person name="Kim S."/>
            <person name="Choi T."/>
            <person name="Kim D."/>
            <person name="Ryu S."/>
            <person name="Kim W."/>
        </authorList>
    </citation>
    <scope>NUCLEOTIDE SEQUENCE [LARGE SCALE GENOMIC DNA]</scope>
    <source>
        <tissue evidence="1">Muscle</tissue>
    </source>
</reference>
<organism evidence="1 2">
    <name type="scientific">Portunus trituberculatus</name>
    <name type="common">Swimming crab</name>
    <name type="synonym">Neptunus trituberculatus</name>
    <dbReference type="NCBI Taxonomy" id="210409"/>
    <lineage>
        <taxon>Eukaryota</taxon>
        <taxon>Metazoa</taxon>
        <taxon>Ecdysozoa</taxon>
        <taxon>Arthropoda</taxon>
        <taxon>Crustacea</taxon>
        <taxon>Multicrustacea</taxon>
        <taxon>Malacostraca</taxon>
        <taxon>Eumalacostraca</taxon>
        <taxon>Eucarida</taxon>
        <taxon>Decapoda</taxon>
        <taxon>Pleocyemata</taxon>
        <taxon>Brachyura</taxon>
        <taxon>Eubrachyura</taxon>
        <taxon>Portunoidea</taxon>
        <taxon>Portunidae</taxon>
        <taxon>Portuninae</taxon>
        <taxon>Portunus</taxon>
    </lineage>
</organism>
<accession>A0A5B7HPN0</accession>
<dbReference type="EMBL" id="VSRR010039969">
    <property type="protein sequence ID" value="MPC74901.1"/>
    <property type="molecule type" value="Genomic_DNA"/>
</dbReference>